<organism evidence="2 3">
    <name type="scientific">Maribacter dokdonensis</name>
    <dbReference type="NCBI Taxonomy" id="320912"/>
    <lineage>
        <taxon>Bacteria</taxon>
        <taxon>Pseudomonadati</taxon>
        <taxon>Bacteroidota</taxon>
        <taxon>Flavobacteriia</taxon>
        <taxon>Flavobacteriales</taxon>
        <taxon>Flavobacteriaceae</taxon>
        <taxon>Maribacter</taxon>
    </lineage>
</organism>
<name>A0A1H4RFI0_9FLAO</name>
<reference evidence="2 3" key="1">
    <citation type="submission" date="2016-10" db="EMBL/GenBank/DDBJ databases">
        <authorList>
            <person name="de Groot N.N."/>
        </authorList>
    </citation>
    <scope>NUCLEOTIDE SEQUENCE [LARGE SCALE GENOMIC DNA]</scope>
    <source>
        <strain evidence="2 3">MAR_2009_71</strain>
    </source>
</reference>
<protein>
    <recommendedName>
        <fullName evidence="1">GIY-YIG catalytic domain-containing protein</fullName>
    </recommendedName>
</protein>
<proteinExistence type="predicted"/>
<evidence type="ECO:0000313" key="3">
    <source>
        <dbReference type="Proteomes" id="UP000183038"/>
    </source>
</evidence>
<dbReference type="AlphaFoldDB" id="A0A1H4RFI0"/>
<gene>
    <name evidence="2" type="ORF">SAMN05192540_2851</name>
</gene>
<dbReference type="Pfam" id="PF20815">
    <property type="entry name" value="GIY_YIG_2"/>
    <property type="match status" value="1"/>
</dbReference>
<dbReference type="RefSeq" id="WP_074673606.1">
    <property type="nucleotide sequence ID" value="NZ_FNTB01000001.1"/>
</dbReference>
<accession>A0A1H4RFI0</accession>
<dbReference type="InterPro" id="IPR049311">
    <property type="entry name" value="GIY_YIG_cat"/>
</dbReference>
<sequence length="274" mass="30679">MTLHEAIQQVLLKAGKALTPSEIADVLNGNSWYSKKDGSEIKSSQIGARVKNYPHLFSKIDGLIALKSKTGILPKKAIPKQKQVSVTSIGKDLTLMMKVLMNEKNFKAIKSSESNIPDVPGMYCIRIKDPKKLDTVFLNVLAERKHTIIYIGIASKSLQERFLKQELRAKGHGTFFRSLGAILGYVPEEGSLIGKSNQENYKFSSKNEKEIIDWIDENLIINWVSFSENLNAIESDLIKQYLPLLNISGNPGVLNNVRVLRNKCKEIARGEPKI</sequence>
<dbReference type="Proteomes" id="UP000183038">
    <property type="component" value="Unassembled WGS sequence"/>
</dbReference>
<evidence type="ECO:0000313" key="2">
    <source>
        <dbReference type="EMBL" id="SEC30623.1"/>
    </source>
</evidence>
<feature type="domain" description="GIY-YIG catalytic" evidence="1">
    <location>
        <begin position="121"/>
        <end position="256"/>
    </location>
</feature>
<dbReference type="EMBL" id="FNTB01000001">
    <property type="protein sequence ID" value="SEC30623.1"/>
    <property type="molecule type" value="Genomic_DNA"/>
</dbReference>
<evidence type="ECO:0000259" key="1">
    <source>
        <dbReference type="Pfam" id="PF20815"/>
    </source>
</evidence>